<dbReference type="AlphaFoldDB" id="G5AA71"/>
<evidence type="ECO:0000313" key="3">
    <source>
        <dbReference type="Proteomes" id="UP000002640"/>
    </source>
</evidence>
<dbReference type="EMBL" id="JH159162">
    <property type="protein sequence ID" value="EGZ07500.1"/>
    <property type="molecule type" value="Genomic_DNA"/>
</dbReference>
<feature type="compositionally biased region" description="Basic and acidic residues" evidence="1">
    <location>
        <begin position="140"/>
        <end position="157"/>
    </location>
</feature>
<feature type="compositionally biased region" description="Polar residues" evidence="1">
    <location>
        <begin position="126"/>
        <end position="138"/>
    </location>
</feature>
<evidence type="ECO:0008006" key="4">
    <source>
        <dbReference type="Google" id="ProtNLM"/>
    </source>
</evidence>
<reference evidence="2 3" key="1">
    <citation type="journal article" date="2006" name="Science">
        <title>Phytophthora genome sequences uncover evolutionary origins and mechanisms of pathogenesis.</title>
        <authorList>
            <person name="Tyler B.M."/>
            <person name="Tripathy S."/>
            <person name="Zhang X."/>
            <person name="Dehal P."/>
            <person name="Jiang R.H."/>
            <person name="Aerts A."/>
            <person name="Arredondo F.D."/>
            <person name="Baxter L."/>
            <person name="Bensasson D."/>
            <person name="Beynon J.L."/>
            <person name="Chapman J."/>
            <person name="Damasceno C.M."/>
            <person name="Dorrance A.E."/>
            <person name="Dou D."/>
            <person name="Dickerman A.W."/>
            <person name="Dubchak I.L."/>
            <person name="Garbelotto M."/>
            <person name="Gijzen M."/>
            <person name="Gordon S.G."/>
            <person name="Govers F."/>
            <person name="Grunwald N.J."/>
            <person name="Huang W."/>
            <person name="Ivors K.L."/>
            <person name="Jones R.W."/>
            <person name="Kamoun S."/>
            <person name="Krampis K."/>
            <person name="Lamour K.H."/>
            <person name="Lee M.K."/>
            <person name="McDonald W.H."/>
            <person name="Medina M."/>
            <person name="Meijer H.J."/>
            <person name="Nordberg E.K."/>
            <person name="Maclean D.J."/>
            <person name="Ospina-Giraldo M.D."/>
            <person name="Morris P.F."/>
            <person name="Phuntumart V."/>
            <person name="Putnam N.H."/>
            <person name="Rash S."/>
            <person name="Rose J.K."/>
            <person name="Sakihama Y."/>
            <person name="Salamov A.A."/>
            <person name="Savidor A."/>
            <person name="Scheuring C.F."/>
            <person name="Smith B.M."/>
            <person name="Sobral B.W."/>
            <person name="Terry A."/>
            <person name="Torto-Alalibo T.A."/>
            <person name="Win J."/>
            <person name="Xu Z."/>
            <person name="Zhang H."/>
            <person name="Grigoriev I.V."/>
            <person name="Rokhsar D.S."/>
            <person name="Boore J.L."/>
        </authorList>
    </citation>
    <scope>NUCLEOTIDE SEQUENCE [LARGE SCALE GENOMIC DNA]</scope>
    <source>
        <strain evidence="2 3">P6497</strain>
    </source>
</reference>
<protein>
    <recommendedName>
        <fullName evidence="4">Myb/SANT-like domain-containing protein</fullName>
    </recommendedName>
</protein>
<evidence type="ECO:0000256" key="1">
    <source>
        <dbReference type="SAM" id="MobiDB-lite"/>
    </source>
</evidence>
<feature type="region of interest" description="Disordered" evidence="1">
    <location>
        <begin position="119"/>
        <end position="203"/>
    </location>
</feature>
<feature type="compositionally biased region" description="Basic and acidic residues" evidence="1">
    <location>
        <begin position="172"/>
        <end position="189"/>
    </location>
</feature>
<evidence type="ECO:0000313" key="2">
    <source>
        <dbReference type="EMBL" id="EGZ07500.1"/>
    </source>
</evidence>
<organism evidence="2 3">
    <name type="scientific">Phytophthora sojae (strain P6497)</name>
    <name type="common">Soybean stem and root rot agent</name>
    <name type="synonym">Phytophthora megasperma f. sp. glycines</name>
    <dbReference type="NCBI Taxonomy" id="1094619"/>
    <lineage>
        <taxon>Eukaryota</taxon>
        <taxon>Sar</taxon>
        <taxon>Stramenopiles</taxon>
        <taxon>Oomycota</taxon>
        <taxon>Peronosporomycetes</taxon>
        <taxon>Peronosporales</taxon>
        <taxon>Peronosporaceae</taxon>
        <taxon>Phytophthora</taxon>
    </lineage>
</organism>
<dbReference type="RefSeq" id="XP_009537066.1">
    <property type="nucleotide sequence ID" value="XM_009538771.1"/>
</dbReference>
<name>G5AA71_PHYSP</name>
<keyword evidence="3" id="KW-1185">Reference proteome</keyword>
<gene>
    <name evidence="2" type="ORF">PHYSODRAFT_306666</name>
</gene>
<dbReference type="Proteomes" id="UP000002640">
    <property type="component" value="Unassembled WGS sequence"/>
</dbReference>
<dbReference type="GeneID" id="20642766"/>
<accession>G5AA71</accession>
<proteinExistence type="predicted"/>
<dbReference type="InParanoid" id="G5AA71"/>
<sequence length="232" mass="25779">MSAANVNDAPTAERATWDKFTEFDLLDKYLTARNDPKNATEKGLTKSAWSELIKALNEKKNRQLSKLIDEADPKQKGQIRSIREREFEHSTVCSLIAGDTRATGDEARTIEATLAEIAADKEGNGDSFNHSPTSTETNDGPDRLDEQPPRNPKDPAKRGTTKKAPEVASHQQRIDKLKRIRDRASNAKRETKKAKKEAAASAQEQAMLSFFAILRVQARRSERGDETSAKGC</sequence>
<dbReference type="KEGG" id="psoj:PHYSODRAFT_306666"/>